<dbReference type="Pfam" id="PF08463">
    <property type="entry name" value="EcoEI_R_C"/>
    <property type="match status" value="1"/>
</dbReference>
<dbReference type="EMBL" id="ABXJ01000149">
    <property type="protein sequence ID" value="EEA89319.1"/>
    <property type="molecule type" value="Genomic_DNA"/>
</dbReference>
<reference evidence="2 3" key="1">
    <citation type="submission" date="2008-10" db="EMBL/GenBank/DDBJ databases">
        <title>Draft genome sequence of Collinsella stercoris (DSM 13279).</title>
        <authorList>
            <person name="Sudarsanam P."/>
            <person name="Ley R."/>
            <person name="Guruge J."/>
            <person name="Turnbaugh P.J."/>
            <person name="Mahowald M."/>
            <person name="Liep D."/>
            <person name="Gordon J."/>
        </authorList>
    </citation>
    <scope>NUCLEOTIDE SEQUENCE [LARGE SCALE GENOMIC DNA]</scope>
    <source>
        <strain evidence="2 3">DSM 13279</strain>
    </source>
</reference>
<dbReference type="InterPro" id="IPR013670">
    <property type="entry name" value="EcoEI_R_C_dom"/>
</dbReference>
<dbReference type="GO" id="GO:0003824">
    <property type="term" value="F:catalytic activity"/>
    <property type="evidence" value="ECO:0007669"/>
    <property type="project" value="InterPro"/>
</dbReference>
<dbReference type="eggNOG" id="COG4096">
    <property type="taxonomic scope" value="Bacteria"/>
</dbReference>
<dbReference type="GO" id="GO:0006304">
    <property type="term" value="P:DNA modification"/>
    <property type="evidence" value="ECO:0007669"/>
    <property type="project" value="InterPro"/>
</dbReference>
<name>B6GEG8_9ACTN</name>
<feature type="domain" description="EcoEI R protein C-terminal" evidence="1">
    <location>
        <begin position="68"/>
        <end position="173"/>
    </location>
</feature>
<accession>B6GEG8</accession>
<evidence type="ECO:0000313" key="2">
    <source>
        <dbReference type="EMBL" id="EEA89319.1"/>
    </source>
</evidence>
<evidence type="ECO:0000313" key="3">
    <source>
        <dbReference type="Proteomes" id="UP000003560"/>
    </source>
</evidence>
<dbReference type="Proteomes" id="UP000003560">
    <property type="component" value="Unassembled WGS sequence"/>
</dbReference>
<dbReference type="HOGENOM" id="CLU_1438847_0_0_11"/>
<reference evidence="2 3" key="2">
    <citation type="submission" date="2008-10" db="EMBL/GenBank/DDBJ databases">
        <authorList>
            <person name="Fulton L."/>
            <person name="Clifton S."/>
            <person name="Fulton B."/>
            <person name="Xu J."/>
            <person name="Minx P."/>
            <person name="Pepin K.H."/>
            <person name="Johnson M."/>
            <person name="Thiruvilangam P."/>
            <person name="Bhonagiri V."/>
            <person name="Nash W.E."/>
            <person name="Mardis E.R."/>
            <person name="Wilson R.K."/>
        </authorList>
    </citation>
    <scope>NUCLEOTIDE SEQUENCE [LARGE SCALE GENOMIC DNA]</scope>
    <source>
        <strain evidence="2 3">DSM 13279</strain>
    </source>
</reference>
<dbReference type="STRING" id="445975.COLSTE_02513"/>
<sequence length="188" mass="21364">MKKFRRIESFTLISDIALAELKKPISMLVINDKTDVDALKFDSLMYGYMVELCSGRKATLYRNNVITIVAELEHIFTHELGNAEDYARTYGDTPFGLLVRKLVHLDRDAAMEAFSEFLNDQSLNEQQISFVKRVVDYVVENGYMEPVALTQPPFDRPCSFMQIFDQKRATALVALVKTIKQNAVSPAA</sequence>
<dbReference type="GO" id="GO:0003677">
    <property type="term" value="F:DNA binding"/>
    <property type="evidence" value="ECO:0007669"/>
    <property type="project" value="InterPro"/>
</dbReference>
<dbReference type="AlphaFoldDB" id="B6GEG8"/>
<gene>
    <name evidence="2" type="ORF">COLSTE_02513</name>
</gene>
<comment type="caution">
    <text evidence="2">The sequence shown here is derived from an EMBL/GenBank/DDBJ whole genome shotgun (WGS) entry which is preliminary data.</text>
</comment>
<organism evidence="2 3">
    <name type="scientific">Collinsella stercoris DSM 13279</name>
    <dbReference type="NCBI Taxonomy" id="445975"/>
    <lineage>
        <taxon>Bacteria</taxon>
        <taxon>Bacillati</taxon>
        <taxon>Actinomycetota</taxon>
        <taxon>Coriobacteriia</taxon>
        <taxon>Coriobacteriales</taxon>
        <taxon>Coriobacteriaceae</taxon>
        <taxon>Collinsella</taxon>
    </lineage>
</organism>
<protein>
    <recommendedName>
        <fullName evidence="1">EcoEI R protein C-terminal domain-containing protein</fullName>
    </recommendedName>
</protein>
<keyword evidence="3" id="KW-1185">Reference proteome</keyword>
<evidence type="ECO:0000259" key="1">
    <source>
        <dbReference type="Pfam" id="PF08463"/>
    </source>
</evidence>
<proteinExistence type="predicted"/>